<dbReference type="AlphaFoldDB" id="A0A2N5IQ49"/>
<dbReference type="Proteomes" id="UP000234855">
    <property type="component" value="Unassembled WGS sequence"/>
</dbReference>
<name>A0A2N5IQ49_9BIFI</name>
<organism evidence="2 4">
    <name type="scientific">Bifidobacterium imperatoris</name>
    <dbReference type="NCBI Taxonomy" id="2020965"/>
    <lineage>
        <taxon>Bacteria</taxon>
        <taxon>Bacillati</taxon>
        <taxon>Actinomycetota</taxon>
        <taxon>Actinomycetes</taxon>
        <taxon>Bifidobacteriales</taxon>
        <taxon>Bifidobacteriaceae</taxon>
        <taxon>Bifidobacterium</taxon>
    </lineage>
</organism>
<keyword evidence="5" id="KW-1185">Reference proteome</keyword>
<protein>
    <submittedName>
        <fullName evidence="3">DUF4091 domain-containing protein</fullName>
    </submittedName>
</protein>
<dbReference type="EMBL" id="NMWV01000029">
    <property type="protein sequence ID" value="PLS24070.1"/>
    <property type="molecule type" value="Genomic_DNA"/>
</dbReference>
<feature type="domain" description="Glycoside hydrolase 123 catalytic" evidence="1">
    <location>
        <begin position="188"/>
        <end position="512"/>
    </location>
</feature>
<evidence type="ECO:0000259" key="1">
    <source>
        <dbReference type="Pfam" id="PF13320"/>
    </source>
</evidence>
<sequence length="553" mass="62112">MTTQPTALTGIATVYEQFLFPDSPSTNLPFELHLDTPLNGRPGLQIIIDTEGDSVTASLHGNGYKAQWYQMIAVPVEYNTGDGAAQGGDMVILPDEKPGYAVRKAPFKVYDCLKPVSENTERNGTITIPAVNGRAAAYCCLIPDDELAPGDRNLTITADAQEGSQEITIAVHTANVRIPDEHFKVTNWFSLDAVTRCHDVDYGSPAFLGMLDQYIAAMRRTRQNVFYIELDDRCVTARKPYAFSFEYIKPVIERFFAGGMTTLEIGPLLSRGFRADGTPDMLTDTFTCAMAPEIDFESPEGLDITTAYLQALALFLEENSWDSSVLVHVHDEPDVHYADDAALESRRRQYYMAVAMLKKYLPQARVVEAVKTDNFRGGIDVWVPTTSGYEAAHDTFDHMRKLGDEVWNYVCCEPEGRWLNRFLDQKVIHSRLLFWGFACNHIGGFLHWGFNQFPDGMNPFAATSCFNPTGLGTNFPCGDAFLVYPGDDGPWLSMRLEAERRGTEDLELLRLLENRNSKYFRNLVANVFRTNTDYTDDEALFAHTYRSLLDALE</sequence>
<evidence type="ECO:0000313" key="4">
    <source>
        <dbReference type="Proteomes" id="UP000234855"/>
    </source>
</evidence>
<accession>A0A2N5IQ49</accession>
<dbReference type="InterPro" id="IPR025150">
    <property type="entry name" value="GH123_cat"/>
</dbReference>
<gene>
    <name evidence="3" type="ORF">BLI708_02425</name>
    <name evidence="2" type="ORF">Tam1G_1906</name>
</gene>
<reference evidence="2 4" key="1">
    <citation type="submission" date="2017-07" db="EMBL/GenBank/DDBJ databases">
        <title>Bifidobacterium novel species.</title>
        <authorList>
            <person name="Lugli G.A."/>
            <person name="Milani C."/>
            <person name="Duranti S."/>
            <person name="Mangifesta M."/>
        </authorList>
    </citation>
    <scope>NUCLEOTIDE SEQUENCE [LARGE SCALE GENOMIC DNA]</scope>
    <source>
        <strain evidence="2 4">45</strain>
    </source>
</reference>
<dbReference type="RefSeq" id="WP_101626374.1">
    <property type="nucleotide sequence ID" value="NZ_CP071591.1"/>
</dbReference>
<dbReference type="Pfam" id="PF13320">
    <property type="entry name" value="GH123_cat"/>
    <property type="match status" value="1"/>
</dbReference>
<evidence type="ECO:0000313" key="3">
    <source>
        <dbReference type="EMBL" id="QSY58190.1"/>
    </source>
</evidence>
<proteinExistence type="predicted"/>
<dbReference type="EMBL" id="CP071591">
    <property type="protein sequence ID" value="QSY58190.1"/>
    <property type="molecule type" value="Genomic_DNA"/>
</dbReference>
<reference evidence="3 5" key="2">
    <citation type="submission" date="2021-03" db="EMBL/GenBank/DDBJ databases">
        <title>Genome sequencing of Bifidobacterium imperatoris JCM 32708.</title>
        <authorList>
            <person name="Kim J."/>
        </authorList>
    </citation>
    <scope>NUCLEOTIDE SEQUENCE [LARGE SCALE GENOMIC DNA]</scope>
    <source>
        <strain evidence="3 5">JCM 32708</strain>
    </source>
</reference>
<evidence type="ECO:0000313" key="5">
    <source>
        <dbReference type="Proteomes" id="UP000663067"/>
    </source>
</evidence>
<dbReference type="Proteomes" id="UP000663067">
    <property type="component" value="Chromosome"/>
</dbReference>
<evidence type="ECO:0000313" key="2">
    <source>
        <dbReference type="EMBL" id="PLS24070.1"/>
    </source>
</evidence>